<dbReference type="AlphaFoldDB" id="A8N0D5"/>
<dbReference type="GeneID" id="6004752"/>
<feature type="transmembrane region" description="Helical" evidence="1">
    <location>
        <begin position="67"/>
        <end position="89"/>
    </location>
</feature>
<sequence length="156" mass="16103">MSSYIVQPSASSGFFDVMTHAGAFVSRISSNISTSRYSPSRIVAEARQLLRRLQNAIPLPSRRIIRWLAIALAILAAGLLAQPILWAILNAIGFQAGGVAAGSAAAAYQSAVLGAHTTGFFSVLQSLGATMAAPAVGTVVTGCAAAVGSVVAWFRR</sequence>
<dbReference type="KEGG" id="cci:CC1G_12066"/>
<protein>
    <submittedName>
        <fullName evidence="2">Uncharacterized protein</fullName>
    </submittedName>
</protein>
<comment type="caution">
    <text evidence="2">The sequence shown here is derived from an EMBL/GenBank/DDBJ whole genome shotgun (WGS) entry which is preliminary data.</text>
</comment>
<keyword evidence="1" id="KW-1133">Transmembrane helix</keyword>
<keyword evidence="1" id="KW-0472">Membrane</keyword>
<feature type="transmembrane region" description="Helical" evidence="1">
    <location>
        <begin position="131"/>
        <end position="154"/>
    </location>
</feature>
<proteinExistence type="predicted"/>
<dbReference type="InParanoid" id="A8N0D5"/>
<dbReference type="VEuPathDB" id="FungiDB:CC1G_12066"/>
<dbReference type="EMBL" id="AACS02000001">
    <property type="protein sequence ID" value="EAU93472.1"/>
    <property type="molecule type" value="Genomic_DNA"/>
</dbReference>
<evidence type="ECO:0000313" key="3">
    <source>
        <dbReference type="Proteomes" id="UP000001861"/>
    </source>
</evidence>
<reference evidence="2 3" key="1">
    <citation type="journal article" date="2010" name="Proc. Natl. Acad. Sci. U.S.A.">
        <title>Insights into evolution of multicellular fungi from the assembled chromosomes of the mushroom Coprinopsis cinerea (Coprinus cinereus).</title>
        <authorList>
            <person name="Stajich J.E."/>
            <person name="Wilke S.K."/>
            <person name="Ahren D."/>
            <person name="Au C.H."/>
            <person name="Birren B.W."/>
            <person name="Borodovsky M."/>
            <person name="Burns C."/>
            <person name="Canback B."/>
            <person name="Casselton L.A."/>
            <person name="Cheng C.K."/>
            <person name="Deng J."/>
            <person name="Dietrich F.S."/>
            <person name="Fargo D.C."/>
            <person name="Farman M.L."/>
            <person name="Gathman A.C."/>
            <person name="Goldberg J."/>
            <person name="Guigo R."/>
            <person name="Hoegger P.J."/>
            <person name="Hooker J.B."/>
            <person name="Huggins A."/>
            <person name="James T.Y."/>
            <person name="Kamada T."/>
            <person name="Kilaru S."/>
            <person name="Kodira C."/>
            <person name="Kues U."/>
            <person name="Kupfer D."/>
            <person name="Kwan H.S."/>
            <person name="Lomsadze A."/>
            <person name="Li W."/>
            <person name="Lilly W.W."/>
            <person name="Ma L.J."/>
            <person name="Mackey A.J."/>
            <person name="Manning G."/>
            <person name="Martin F."/>
            <person name="Muraguchi H."/>
            <person name="Natvig D.O."/>
            <person name="Palmerini H."/>
            <person name="Ramesh M.A."/>
            <person name="Rehmeyer C.J."/>
            <person name="Roe B.A."/>
            <person name="Shenoy N."/>
            <person name="Stanke M."/>
            <person name="Ter-Hovhannisyan V."/>
            <person name="Tunlid A."/>
            <person name="Velagapudi R."/>
            <person name="Vision T.J."/>
            <person name="Zeng Q."/>
            <person name="Zolan M.E."/>
            <person name="Pukkila P.J."/>
        </authorList>
    </citation>
    <scope>NUCLEOTIDE SEQUENCE [LARGE SCALE GENOMIC DNA]</scope>
    <source>
        <strain evidence="3">Okayama-7 / 130 / ATCC MYA-4618 / FGSC 9003</strain>
    </source>
</reference>
<dbReference type="Proteomes" id="UP000001861">
    <property type="component" value="Unassembled WGS sequence"/>
</dbReference>
<evidence type="ECO:0000256" key="1">
    <source>
        <dbReference type="SAM" id="Phobius"/>
    </source>
</evidence>
<dbReference type="RefSeq" id="XP_001828336.1">
    <property type="nucleotide sequence ID" value="XM_001828284.1"/>
</dbReference>
<accession>A8N0D5</accession>
<dbReference type="Gene3D" id="6.10.110.10">
    <property type="match status" value="1"/>
</dbReference>
<keyword evidence="3" id="KW-1185">Reference proteome</keyword>
<name>A8N0D5_COPC7</name>
<dbReference type="InterPro" id="IPR038213">
    <property type="entry name" value="IFI6/IFI27-like_sf"/>
</dbReference>
<keyword evidence="1" id="KW-0812">Transmembrane</keyword>
<gene>
    <name evidence="2" type="ORF">CC1G_12066</name>
</gene>
<evidence type="ECO:0000313" key="2">
    <source>
        <dbReference type="EMBL" id="EAU93472.1"/>
    </source>
</evidence>
<organism evidence="2 3">
    <name type="scientific">Coprinopsis cinerea (strain Okayama-7 / 130 / ATCC MYA-4618 / FGSC 9003)</name>
    <name type="common">Inky cap fungus</name>
    <name type="synonym">Hormographiella aspergillata</name>
    <dbReference type="NCBI Taxonomy" id="240176"/>
    <lineage>
        <taxon>Eukaryota</taxon>
        <taxon>Fungi</taxon>
        <taxon>Dikarya</taxon>
        <taxon>Basidiomycota</taxon>
        <taxon>Agaricomycotina</taxon>
        <taxon>Agaricomycetes</taxon>
        <taxon>Agaricomycetidae</taxon>
        <taxon>Agaricales</taxon>
        <taxon>Agaricineae</taxon>
        <taxon>Psathyrellaceae</taxon>
        <taxon>Coprinopsis</taxon>
    </lineage>
</organism>